<dbReference type="InterPro" id="IPR051811">
    <property type="entry name" value="Cytochrome_c550/c551-like"/>
</dbReference>
<organism evidence="9 10">
    <name type="scientific">Luteibacter sahnii</name>
    <dbReference type="NCBI Taxonomy" id="3021977"/>
    <lineage>
        <taxon>Bacteria</taxon>
        <taxon>Pseudomonadati</taxon>
        <taxon>Pseudomonadota</taxon>
        <taxon>Gammaproteobacteria</taxon>
        <taxon>Lysobacterales</taxon>
        <taxon>Rhodanobacteraceae</taxon>
        <taxon>Luteibacter</taxon>
    </lineage>
</organism>
<dbReference type="InterPro" id="IPR036909">
    <property type="entry name" value="Cyt_c-like_dom_sf"/>
</dbReference>
<keyword evidence="5 6" id="KW-0408">Iron</keyword>
<proteinExistence type="predicted"/>
<evidence type="ECO:0000256" key="2">
    <source>
        <dbReference type="ARBA" id="ARBA00022617"/>
    </source>
</evidence>
<dbReference type="SUPFAM" id="SSF46626">
    <property type="entry name" value="Cytochrome c"/>
    <property type="match status" value="1"/>
</dbReference>
<keyword evidence="3 6" id="KW-0479">Metal-binding</keyword>
<evidence type="ECO:0000256" key="3">
    <source>
        <dbReference type="ARBA" id="ARBA00022723"/>
    </source>
</evidence>
<reference evidence="9 10" key="1">
    <citation type="journal article" date="2024" name="Curr. Microbiol.">
        <title>Luteibacter sahnii sp. nov., A Novel Yellow-Colored Xanthomonadin Pigment Producing Probiotic Bacterium from Healthy Rice Seed Microbiome.</title>
        <authorList>
            <person name="Jaiswal G."/>
            <person name="Rana R."/>
            <person name="Nayak P.K."/>
            <person name="Chouhan R."/>
            <person name="Gandhi S.G."/>
            <person name="Patel H.K."/>
            <person name="Patil P.B."/>
        </authorList>
    </citation>
    <scope>NUCLEOTIDE SEQUENCE [LARGE SCALE GENOMIC DNA]</scope>
    <source>
        <strain evidence="9 10">PPL201</strain>
    </source>
</reference>
<protein>
    <submittedName>
        <fullName evidence="9">Cytochrome c</fullName>
    </submittedName>
</protein>
<sequence length="269" mass="29550">MRFLIVMLAYLGAMGLARADTLAVDTGRGVRAWTTTELLSRPDARDIRVPGDVSYHATRTYRAVPMKALLPGVPADAHLQFTARDGFAAEIPASLIIDGHGAHAWLAVEPDGAAWPPLGAGKPSAGPFYLVWIDPDKGPVGPEQWPYQIATIKVLPDPAKRFPAMRPDPRLGADAAPVRGFAVFQRHCMTCHTLNGQGDAKLGPDLNIPHSPTDYLRADMFRTLVRNPQNLRRWPQSKMPGFDTHVLSDRDLDDLEAYLKHMAGRKVQP</sequence>
<accession>A0ABT6B9J9</accession>
<keyword evidence="7" id="KW-0732">Signal</keyword>
<evidence type="ECO:0000256" key="7">
    <source>
        <dbReference type="SAM" id="SignalP"/>
    </source>
</evidence>
<dbReference type="PANTHER" id="PTHR37823">
    <property type="entry name" value="CYTOCHROME C-553-LIKE"/>
    <property type="match status" value="1"/>
</dbReference>
<keyword evidence="4" id="KW-0249">Electron transport</keyword>
<keyword evidence="2 6" id="KW-0349">Heme</keyword>
<dbReference type="InterPro" id="IPR009056">
    <property type="entry name" value="Cyt_c-like_dom"/>
</dbReference>
<dbReference type="EMBL" id="JARJJS010000001">
    <property type="protein sequence ID" value="MDF4024568.1"/>
    <property type="molecule type" value="Genomic_DNA"/>
</dbReference>
<name>A0ABT6B9J9_9GAMM</name>
<evidence type="ECO:0000256" key="1">
    <source>
        <dbReference type="ARBA" id="ARBA00022448"/>
    </source>
</evidence>
<evidence type="ECO:0000313" key="9">
    <source>
        <dbReference type="EMBL" id="MDF4024568.1"/>
    </source>
</evidence>
<dbReference type="Proteomes" id="UP001528850">
    <property type="component" value="Unassembled WGS sequence"/>
</dbReference>
<dbReference type="PROSITE" id="PS51007">
    <property type="entry name" value="CYTC"/>
    <property type="match status" value="1"/>
</dbReference>
<gene>
    <name evidence="9" type="ORF">P3W24_06305</name>
</gene>
<evidence type="ECO:0000256" key="6">
    <source>
        <dbReference type="PROSITE-ProRule" id="PRU00433"/>
    </source>
</evidence>
<dbReference type="Gene3D" id="1.10.760.10">
    <property type="entry name" value="Cytochrome c-like domain"/>
    <property type="match status" value="1"/>
</dbReference>
<dbReference type="PANTHER" id="PTHR37823:SF1">
    <property type="entry name" value="CYTOCHROME C-553-LIKE"/>
    <property type="match status" value="1"/>
</dbReference>
<feature type="chain" id="PRO_5046469221" evidence="7">
    <location>
        <begin position="20"/>
        <end position="269"/>
    </location>
</feature>
<feature type="domain" description="Cytochrome c" evidence="8">
    <location>
        <begin position="175"/>
        <end position="263"/>
    </location>
</feature>
<evidence type="ECO:0000313" key="10">
    <source>
        <dbReference type="Proteomes" id="UP001528850"/>
    </source>
</evidence>
<keyword evidence="1" id="KW-0813">Transport</keyword>
<feature type="signal peptide" evidence="7">
    <location>
        <begin position="1"/>
        <end position="19"/>
    </location>
</feature>
<dbReference type="Pfam" id="PF00034">
    <property type="entry name" value="Cytochrom_C"/>
    <property type="match status" value="1"/>
</dbReference>
<evidence type="ECO:0000259" key="8">
    <source>
        <dbReference type="PROSITE" id="PS51007"/>
    </source>
</evidence>
<evidence type="ECO:0000256" key="4">
    <source>
        <dbReference type="ARBA" id="ARBA00022982"/>
    </source>
</evidence>
<keyword evidence="10" id="KW-1185">Reference proteome</keyword>
<comment type="caution">
    <text evidence="9">The sequence shown here is derived from an EMBL/GenBank/DDBJ whole genome shotgun (WGS) entry which is preliminary data.</text>
</comment>
<evidence type="ECO:0000256" key="5">
    <source>
        <dbReference type="ARBA" id="ARBA00023004"/>
    </source>
</evidence>